<name>A0A0C3CAU5_HEBCY</name>
<keyword evidence="3" id="KW-1185">Reference proteome</keyword>
<dbReference type="AlphaFoldDB" id="A0A0C3CAU5"/>
<protein>
    <submittedName>
        <fullName evidence="2">Uncharacterized protein</fullName>
    </submittedName>
</protein>
<dbReference type="OrthoDB" id="5585141at2759"/>
<evidence type="ECO:0000256" key="1">
    <source>
        <dbReference type="SAM" id="SignalP"/>
    </source>
</evidence>
<sequence>MRLLILAFSLCALFLSVSSFPLDDEPIAELSKPLRDKFQKGICGQGIKPGGQADVDWVKDNILSYYLSKEWLTKDPPKGWNGEIDKIIKKCHKDTYNYCDQGDRDKVKDCVKGMAGSLMYCPILDKTVGNWETSGDKEQAFQLMSDYCKTKGKTC</sequence>
<gene>
    <name evidence="2" type="ORF">M413DRAFT_11542</name>
</gene>
<dbReference type="HOGENOM" id="CLU_1678601_0_0_1"/>
<accession>A0A0C3CAU5</accession>
<feature type="chain" id="PRO_5002175986" evidence="1">
    <location>
        <begin position="20"/>
        <end position="155"/>
    </location>
</feature>
<reference evidence="2 3" key="1">
    <citation type="submission" date="2014-04" db="EMBL/GenBank/DDBJ databases">
        <authorList>
            <consortium name="DOE Joint Genome Institute"/>
            <person name="Kuo A."/>
            <person name="Gay G."/>
            <person name="Dore J."/>
            <person name="Kohler A."/>
            <person name="Nagy L.G."/>
            <person name="Floudas D."/>
            <person name="Copeland A."/>
            <person name="Barry K.W."/>
            <person name="Cichocki N."/>
            <person name="Veneault-Fourrey C."/>
            <person name="LaButti K."/>
            <person name="Lindquist E.A."/>
            <person name="Lipzen A."/>
            <person name="Lundell T."/>
            <person name="Morin E."/>
            <person name="Murat C."/>
            <person name="Sun H."/>
            <person name="Tunlid A."/>
            <person name="Henrissat B."/>
            <person name="Grigoriev I.V."/>
            <person name="Hibbett D.S."/>
            <person name="Martin F."/>
            <person name="Nordberg H.P."/>
            <person name="Cantor M.N."/>
            <person name="Hua S.X."/>
        </authorList>
    </citation>
    <scope>NUCLEOTIDE SEQUENCE [LARGE SCALE GENOMIC DNA]</scope>
    <source>
        <strain evidence="3">h7</strain>
    </source>
</reference>
<organism evidence="2 3">
    <name type="scientific">Hebeloma cylindrosporum</name>
    <dbReference type="NCBI Taxonomy" id="76867"/>
    <lineage>
        <taxon>Eukaryota</taxon>
        <taxon>Fungi</taxon>
        <taxon>Dikarya</taxon>
        <taxon>Basidiomycota</taxon>
        <taxon>Agaricomycotina</taxon>
        <taxon>Agaricomycetes</taxon>
        <taxon>Agaricomycetidae</taxon>
        <taxon>Agaricales</taxon>
        <taxon>Agaricineae</taxon>
        <taxon>Hymenogastraceae</taxon>
        <taxon>Hebeloma</taxon>
    </lineage>
</organism>
<keyword evidence="1" id="KW-0732">Signal</keyword>
<proteinExistence type="predicted"/>
<dbReference type="EMBL" id="KN831782">
    <property type="protein sequence ID" value="KIM40706.1"/>
    <property type="molecule type" value="Genomic_DNA"/>
</dbReference>
<reference evidence="3" key="2">
    <citation type="submission" date="2015-01" db="EMBL/GenBank/DDBJ databases">
        <title>Evolutionary Origins and Diversification of the Mycorrhizal Mutualists.</title>
        <authorList>
            <consortium name="DOE Joint Genome Institute"/>
            <consortium name="Mycorrhizal Genomics Consortium"/>
            <person name="Kohler A."/>
            <person name="Kuo A."/>
            <person name="Nagy L.G."/>
            <person name="Floudas D."/>
            <person name="Copeland A."/>
            <person name="Barry K.W."/>
            <person name="Cichocki N."/>
            <person name="Veneault-Fourrey C."/>
            <person name="LaButti K."/>
            <person name="Lindquist E.A."/>
            <person name="Lipzen A."/>
            <person name="Lundell T."/>
            <person name="Morin E."/>
            <person name="Murat C."/>
            <person name="Riley R."/>
            <person name="Ohm R."/>
            <person name="Sun H."/>
            <person name="Tunlid A."/>
            <person name="Henrissat B."/>
            <person name="Grigoriev I.V."/>
            <person name="Hibbett D.S."/>
            <person name="Martin F."/>
        </authorList>
    </citation>
    <scope>NUCLEOTIDE SEQUENCE [LARGE SCALE GENOMIC DNA]</scope>
    <source>
        <strain evidence="3">h7</strain>
    </source>
</reference>
<evidence type="ECO:0000313" key="2">
    <source>
        <dbReference type="EMBL" id="KIM40706.1"/>
    </source>
</evidence>
<dbReference type="Proteomes" id="UP000053424">
    <property type="component" value="Unassembled WGS sequence"/>
</dbReference>
<feature type="signal peptide" evidence="1">
    <location>
        <begin position="1"/>
        <end position="19"/>
    </location>
</feature>
<evidence type="ECO:0000313" key="3">
    <source>
        <dbReference type="Proteomes" id="UP000053424"/>
    </source>
</evidence>